<dbReference type="SUPFAM" id="SSF81901">
    <property type="entry name" value="HCP-like"/>
    <property type="match status" value="1"/>
</dbReference>
<dbReference type="PANTHER" id="PTHR11102:SF160">
    <property type="entry name" value="ERAD-ASSOCIATED E3 UBIQUITIN-PROTEIN LIGASE COMPONENT HRD3"/>
    <property type="match status" value="1"/>
</dbReference>
<dbReference type="Pfam" id="PF08238">
    <property type="entry name" value="Sel1"/>
    <property type="match status" value="3"/>
</dbReference>
<dbReference type="Gene3D" id="1.25.40.10">
    <property type="entry name" value="Tetratricopeptide repeat domain"/>
    <property type="match status" value="2"/>
</dbReference>
<comment type="caution">
    <text evidence="2">The sequence shown here is derived from an EMBL/GenBank/DDBJ whole genome shotgun (WGS) entry which is preliminary data.</text>
</comment>
<proteinExistence type="predicted"/>
<evidence type="ECO:0000313" key="2">
    <source>
        <dbReference type="EMBL" id="MEI9401203.1"/>
    </source>
</evidence>
<protein>
    <submittedName>
        <fullName evidence="2">Tetratricopeptide repeat protein</fullName>
    </submittedName>
</protein>
<dbReference type="InterPro" id="IPR011990">
    <property type="entry name" value="TPR-like_helical_dom_sf"/>
</dbReference>
<feature type="chain" id="PRO_5046512895" evidence="1">
    <location>
        <begin position="30"/>
        <end position="275"/>
    </location>
</feature>
<feature type="signal peptide" evidence="1">
    <location>
        <begin position="1"/>
        <end position="29"/>
    </location>
</feature>
<reference evidence="2 3" key="1">
    <citation type="submission" date="2022-12" db="EMBL/GenBank/DDBJ databases">
        <authorList>
            <person name="Muema E."/>
        </authorList>
    </citation>
    <scope>NUCLEOTIDE SEQUENCE [LARGE SCALE GENOMIC DNA]</scope>
    <source>
        <strain evidence="3">1330</strain>
    </source>
</reference>
<organism evidence="2 3">
    <name type="scientific">Mesorhizobium argentiipisi</name>
    <dbReference type="NCBI Taxonomy" id="3015175"/>
    <lineage>
        <taxon>Bacteria</taxon>
        <taxon>Pseudomonadati</taxon>
        <taxon>Pseudomonadota</taxon>
        <taxon>Alphaproteobacteria</taxon>
        <taxon>Hyphomicrobiales</taxon>
        <taxon>Phyllobacteriaceae</taxon>
        <taxon>Mesorhizobium</taxon>
    </lineage>
</organism>
<dbReference type="InterPro" id="IPR006597">
    <property type="entry name" value="Sel1-like"/>
</dbReference>
<gene>
    <name evidence="2" type="ORF">O7A05_03215</name>
</gene>
<dbReference type="RefSeq" id="WP_337091507.1">
    <property type="nucleotide sequence ID" value="NZ_JAPYKO010000002.1"/>
</dbReference>
<accession>A0ABU8K670</accession>
<dbReference type="SMART" id="SM00671">
    <property type="entry name" value="SEL1"/>
    <property type="match status" value="3"/>
</dbReference>
<dbReference type="EMBL" id="JAPYKO010000002">
    <property type="protein sequence ID" value="MEI9401203.1"/>
    <property type="molecule type" value="Genomic_DNA"/>
</dbReference>
<sequence>MRTSEVLRSSVFSALVALATLGAAGQAMAFDDKVFDDKTGVKPQSSPWAVFQFGFSAYKSGHKDQAVEAYKYAAENGQIGATWKLARMYAAGDGVTRDDYAAFKFFSEIVDQDVEPGSPEESYVSDALVALGDYLRKGIPGTPVEENDVAAQEYYMRAAANYRNPNAQFEIGRMFLKGEGGVKASVKQAGRWLQLAAEKGHAGAQATLGNLLFQSGKVVRGLAMMTAALERAPAADQPWIRNMQEEAFAAAGEADRRTAISLADDILTKGNNGDQ</sequence>
<evidence type="ECO:0000256" key="1">
    <source>
        <dbReference type="SAM" id="SignalP"/>
    </source>
</evidence>
<evidence type="ECO:0000313" key="3">
    <source>
        <dbReference type="Proteomes" id="UP001366503"/>
    </source>
</evidence>
<dbReference type="Proteomes" id="UP001366503">
    <property type="component" value="Unassembled WGS sequence"/>
</dbReference>
<dbReference type="PANTHER" id="PTHR11102">
    <property type="entry name" value="SEL-1-LIKE PROTEIN"/>
    <property type="match status" value="1"/>
</dbReference>
<keyword evidence="1" id="KW-0732">Signal</keyword>
<name>A0ABU8K670_9HYPH</name>
<keyword evidence="3" id="KW-1185">Reference proteome</keyword>
<dbReference type="InterPro" id="IPR050767">
    <property type="entry name" value="Sel1_AlgK"/>
</dbReference>